<accession>A0A347WB18</accession>
<dbReference type="CDD" id="cd09024">
    <property type="entry name" value="Aldose_epim_lacX"/>
    <property type="match status" value="1"/>
</dbReference>
<dbReference type="RefSeq" id="WP_118963593.1">
    <property type="nucleotide sequence ID" value="NZ_CP023036.1"/>
</dbReference>
<dbReference type="EMBL" id="CP023036">
    <property type="protein sequence ID" value="AXY22061.1"/>
    <property type="molecule type" value="Genomic_DNA"/>
</dbReference>
<name>A0A347WB18_9PROT</name>
<dbReference type="KEGG" id="ksc:CD178_01278"/>
<dbReference type="InterPro" id="IPR014718">
    <property type="entry name" value="GH-type_carb-bd"/>
</dbReference>
<dbReference type="GO" id="GO:0005975">
    <property type="term" value="P:carbohydrate metabolic process"/>
    <property type="evidence" value="ECO:0007669"/>
    <property type="project" value="InterPro"/>
</dbReference>
<dbReference type="InterPro" id="IPR011013">
    <property type="entry name" value="Gal_mutarotase_sf_dom"/>
</dbReference>
<evidence type="ECO:0000313" key="1">
    <source>
        <dbReference type="EMBL" id="AXY22061.1"/>
    </source>
</evidence>
<dbReference type="GO" id="GO:0016853">
    <property type="term" value="F:isomerase activity"/>
    <property type="evidence" value="ECO:0007669"/>
    <property type="project" value="InterPro"/>
</dbReference>
<evidence type="ECO:0000313" key="2">
    <source>
        <dbReference type="Proteomes" id="UP000264120"/>
    </source>
</evidence>
<dbReference type="OrthoDB" id="9795355at2"/>
<dbReference type="Proteomes" id="UP000264120">
    <property type="component" value="Chromosome"/>
</dbReference>
<dbReference type="Gene3D" id="2.70.98.10">
    <property type="match status" value="1"/>
</dbReference>
<dbReference type="SUPFAM" id="SSF74650">
    <property type="entry name" value="Galactose mutarotase-like"/>
    <property type="match status" value="1"/>
</dbReference>
<reference evidence="1 2" key="1">
    <citation type="submission" date="2017-08" db="EMBL/GenBank/DDBJ databases">
        <title>Complete genome sequence of Gluconacetobacter saccharivorans CV1 isolated from Fermented Vinegar.</title>
        <authorList>
            <person name="Kim S.-Y."/>
        </authorList>
    </citation>
    <scope>NUCLEOTIDE SEQUENCE [LARGE SCALE GENOMIC DNA]</scope>
    <source>
        <strain evidence="1 2">CV1</strain>
    </source>
</reference>
<dbReference type="Pfam" id="PF01263">
    <property type="entry name" value="Aldose_epim"/>
    <property type="match status" value="1"/>
</dbReference>
<dbReference type="AlphaFoldDB" id="A0A347WB18"/>
<dbReference type="InterPro" id="IPR008183">
    <property type="entry name" value="Aldose_1/G6P_1-epimerase"/>
</dbReference>
<protein>
    <submittedName>
        <fullName evidence="1">Aldose 1-epimerase</fullName>
    </submittedName>
</protein>
<dbReference type="InterPro" id="IPR037481">
    <property type="entry name" value="LacX"/>
</dbReference>
<gene>
    <name evidence="1" type="ORF">CD178_01278</name>
</gene>
<dbReference type="GO" id="GO:0030246">
    <property type="term" value="F:carbohydrate binding"/>
    <property type="evidence" value="ECO:0007669"/>
    <property type="project" value="InterPro"/>
</dbReference>
<keyword evidence="2" id="KW-1185">Reference proteome</keyword>
<proteinExistence type="predicted"/>
<sequence>MTDDTHIFGDGVLGATVSAHGAELHALRAGGRDLLWSGQEPWRRHSPVLFPIVGRLVDDTAWIDGRGYHMTQHGFARDSAFRWLERDETGCRLELVDTAQTREVFPFAFSLVIEYRITQGRLSVGYCVTNPDVQRVLSASLGAHPAFIWPLAPDVPKDRHVIEFDQPEPEDVRRLDGGLLLPDPLPTPVRGRMLHLDEALFTHDALIMDRPASRGLTYRIPDGPGLRLTWEGFAQLGIWMKPGADFLCIEPWYGLASPVGFKGEFSTRPAVFHLQPGQEWRASWQIGCI</sequence>
<organism evidence="1 2">
    <name type="scientific">Komagataeibacter saccharivorans</name>
    <dbReference type="NCBI Taxonomy" id="265959"/>
    <lineage>
        <taxon>Bacteria</taxon>
        <taxon>Pseudomonadati</taxon>
        <taxon>Pseudomonadota</taxon>
        <taxon>Alphaproteobacteria</taxon>
        <taxon>Acetobacterales</taxon>
        <taxon>Acetobacteraceae</taxon>
        <taxon>Komagataeibacter</taxon>
    </lineage>
</organism>